<sequence length="234" mass="26485">MPNDIPRVIELVLKEHLNDDSSQQDYMFHYFNIIIDLAKSICAIVDCRFNFKQVNIKSIFQLGSLRLFGFLYNPFSQDSLGHSYLSTCVKGLTDTALYLCFVLIFGISGWSQTRNREVYYDSTGYSLFDADLRSLVMLLCKSLFIEVVTRPAGGTPRPNRRSNNSTNDSDQSDLSITSSNGTNNDNSYSSSILSRLSAFDLLELIRNETFLSLISDPVRLQILTQSQHNSIIDD</sequence>
<protein>
    <submittedName>
        <fullName evidence="2">Uncharacterized protein</fullName>
    </submittedName>
</protein>
<name>A0A2V0RLF7_9ZZZZ</name>
<dbReference type="EMBL" id="BDQC01000191">
    <property type="protein sequence ID" value="GBH22602.1"/>
    <property type="molecule type" value="Genomic_RNA"/>
</dbReference>
<organism evidence="2">
    <name type="scientific">viral metagenome</name>
    <dbReference type="NCBI Taxonomy" id="1070528"/>
    <lineage>
        <taxon>unclassified sequences</taxon>
        <taxon>metagenomes</taxon>
        <taxon>organismal metagenomes</taxon>
    </lineage>
</organism>
<feature type="compositionally biased region" description="Polar residues" evidence="1">
    <location>
        <begin position="172"/>
        <end position="186"/>
    </location>
</feature>
<proteinExistence type="predicted"/>
<dbReference type="AlphaFoldDB" id="A0A2V0RLF7"/>
<feature type="compositionally biased region" description="Low complexity" evidence="1">
    <location>
        <begin position="155"/>
        <end position="169"/>
    </location>
</feature>
<reference evidence="2" key="1">
    <citation type="submission" date="2017-04" db="EMBL/GenBank/DDBJ databases">
        <title>Unveiling RNA virosphere associated with marine microorganisms.</title>
        <authorList>
            <person name="Urayama S."/>
            <person name="Takaki Y."/>
            <person name="Nishi S."/>
            <person name="Yoshida Y."/>
            <person name="Deguchi S."/>
            <person name="Takai K."/>
            <person name="Nunoura T."/>
        </authorList>
    </citation>
    <scope>NUCLEOTIDE SEQUENCE</scope>
</reference>
<evidence type="ECO:0000313" key="2">
    <source>
        <dbReference type="EMBL" id="GBH22602.1"/>
    </source>
</evidence>
<feature type="region of interest" description="Disordered" evidence="1">
    <location>
        <begin position="153"/>
        <end position="186"/>
    </location>
</feature>
<comment type="caution">
    <text evidence="2">The sequence shown here is derived from an EMBL/GenBank/DDBJ whole genome shotgun (WGS) entry which is preliminary data.</text>
</comment>
<evidence type="ECO:0000256" key="1">
    <source>
        <dbReference type="SAM" id="MobiDB-lite"/>
    </source>
</evidence>
<accession>A0A2V0RLF7</accession>